<sequence length="126" mass="15026">MINLVYCSFFILFNILLFLVIDKKKLLNKSILIGGWAFFLTLIVIHFANLKLPYFMNSSDFIEIFFFSLALVFFYYLFKFLTYRIDPKKKYNQLNYLIIKSLKNGLLFKLVFSMVTLYQTLAILSH</sequence>
<feature type="transmembrane region" description="Helical" evidence="1">
    <location>
        <begin position="64"/>
        <end position="85"/>
    </location>
</feature>
<keyword evidence="1" id="KW-0472">Membrane</keyword>
<dbReference type="EMBL" id="JMTM01000017">
    <property type="protein sequence ID" value="OAZ05116.1"/>
    <property type="molecule type" value="Genomic_DNA"/>
</dbReference>
<gene>
    <name evidence="2" type="ORF">FLB_09670</name>
</gene>
<feature type="transmembrane region" description="Helical" evidence="1">
    <location>
        <begin position="33"/>
        <end position="52"/>
    </location>
</feature>
<comment type="caution">
    <text evidence="2">The sequence shown here is derived from an EMBL/GenBank/DDBJ whole genome shotgun (WGS) entry which is preliminary data.</text>
</comment>
<reference evidence="2 3" key="1">
    <citation type="submission" date="2016-06" db="EMBL/GenBank/DDBJ databases">
        <title>Draft genome sequence of Flavobacterium succinicans strain DD5b.</title>
        <authorList>
            <person name="Poehlein A."/>
            <person name="Daniel R."/>
            <person name="Simeonova D.D."/>
        </authorList>
    </citation>
    <scope>NUCLEOTIDE SEQUENCE [LARGE SCALE GENOMIC DNA]</scope>
    <source>
        <strain evidence="2 3">DD5b</strain>
    </source>
</reference>
<feature type="transmembrane region" description="Helical" evidence="1">
    <location>
        <begin position="6"/>
        <end position="21"/>
    </location>
</feature>
<keyword evidence="1" id="KW-0812">Transmembrane</keyword>
<evidence type="ECO:0000256" key="1">
    <source>
        <dbReference type="SAM" id="Phobius"/>
    </source>
</evidence>
<dbReference type="PATRIC" id="fig|29536.5.peg.995"/>
<dbReference type="AlphaFoldDB" id="A0A199XV47"/>
<organism evidence="2 3">
    <name type="scientific">Flavobacterium succinicans</name>
    <dbReference type="NCBI Taxonomy" id="29536"/>
    <lineage>
        <taxon>Bacteria</taxon>
        <taxon>Pseudomonadati</taxon>
        <taxon>Bacteroidota</taxon>
        <taxon>Flavobacteriia</taxon>
        <taxon>Flavobacteriales</taxon>
        <taxon>Flavobacteriaceae</taxon>
        <taxon>Flavobacterium</taxon>
    </lineage>
</organism>
<evidence type="ECO:0000313" key="2">
    <source>
        <dbReference type="EMBL" id="OAZ05116.1"/>
    </source>
</evidence>
<dbReference type="Proteomes" id="UP000093807">
    <property type="component" value="Unassembled WGS sequence"/>
</dbReference>
<protein>
    <submittedName>
        <fullName evidence="2">Uncharacterized protein</fullName>
    </submittedName>
</protein>
<evidence type="ECO:0000313" key="3">
    <source>
        <dbReference type="Proteomes" id="UP000093807"/>
    </source>
</evidence>
<keyword evidence="1" id="KW-1133">Transmembrane helix</keyword>
<name>A0A199XV47_9FLAO</name>
<proteinExistence type="predicted"/>
<keyword evidence="3" id="KW-1185">Reference proteome</keyword>
<feature type="transmembrane region" description="Helical" evidence="1">
    <location>
        <begin position="106"/>
        <end position="124"/>
    </location>
</feature>
<accession>A0A199XV47</accession>